<protein>
    <recommendedName>
        <fullName evidence="3">TPR repeat-containing protein</fullName>
    </recommendedName>
</protein>
<evidence type="ECO:0000313" key="2">
    <source>
        <dbReference type="Proteomes" id="UP000289996"/>
    </source>
</evidence>
<dbReference type="OrthoDB" id="1655898at2"/>
<gene>
    <name evidence="1" type="ORF">MUDAN_MDHGFNIF_01674</name>
</gene>
<dbReference type="EMBL" id="UYIG01000174">
    <property type="protein sequence ID" value="VDG30122.1"/>
    <property type="molecule type" value="Genomic_DNA"/>
</dbReference>
<name>A0A660E472_9LACO</name>
<accession>A0A660E472</accession>
<keyword evidence="2" id="KW-1185">Reference proteome</keyword>
<organism evidence="1 2">
    <name type="scientific">Lactiplantibacillus mudanjiangensis</name>
    <dbReference type="NCBI Taxonomy" id="1296538"/>
    <lineage>
        <taxon>Bacteria</taxon>
        <taxon>Bacillati</taxon>
        <taxon>Bacillota</taxon>
        <taxon>Bacilli</taxon>
        <taxon>Lactobacillales</taxon>
        <taxon>Lactobacillaceae</taxon>
        <taxon>Lactiplantibacillus</taxon>
    </lineage>
</organism>
<evidence type="ECO:0000313" key="1">
    <source>
        <dbReference type="EMBL" id="VDG30122.1"/>
    </source>
</evidence>
<dbReference type="RefSeq" id="WP_130852308.1">
    <property type="nucleotide sequence ID" value="NZ_UYIG01000174.1"/>
</dbReference>
<proteinExistence type="predicted"/>
<sequence>MATISALLTQAQTAANAGHWSQAASLFETAYQTEQSFAINQQLVTALAKTQKYTAASTYAAEFEATYLTTATNFNLYLTILLASHQFIKAHIIVVAAQQAESSWASDAKQQVVTAEAQAEQSMAQTLTVTMRQFMHLADQPVAEQTARLAAAQHLTLTKYLTVAKFLLVDPFLSQLVRVEVLYTLRAVGIDTSVQFRWFDQTELTIVPITLPAIGQDATSQQLDQTLQSTIGQTDAGQYENLQAVLPLQLMYLYPQPEKIITDADVWIKLLIARQQGVTPQNLTVAGEKMLANQLKIQEMTAELG</sequence>
<dbReference type="AlphaFoldDB" id="A0A660E472"/>
<reference evidence="1 2" key="1">
    <citation type="submission" date="2018-11" db="EMBL/GenBank/DDBJ databases">
        <authorList>
            <person name="Wuyts S."/>
        </authorList>
    </citation>
    <scope>NUCLEOTIDE SEQUENCE [LARGE SCALE GENOMIC DNA]</scope>
    <source>
        <strain evidence="1">Lactobacillus mudanjiangensis AMBF249</strain>
    </source>
</reference>
<dbReference type="Proteomes" id="UP000289996">
    <property type="component" value="Unassembled WGS sequence"/>
</dbReference>
<evidence type="ECO:0008006" key="3">
    <source>
        <dbReference type="Google" id="ProtNLM"/>
    </source>
</evidence>